<feature type="compositionally biased region" description="Basic and acidic residues" evidence="1">
    <location>
        <begin position="1521"/>
        <end position="1549"/>
    </location>
</feature>
<feature type="compositionally biased region" description="Polar residues" evidence="1">
    <location>
        <begin position="1103"/>
        <end position="1113"/>
    </location>
</feature>
<evidence type="ECO:0000313" key="4">
    <source>
        <dbReference type="RefSeq" id="XP_035447333.2"/>
    </source>
</evidence>
<feature type="region of interest" description="Disordered" evidence="1">
    <location>
        <begin position="510"/>
        <end position="539"/>
    </location>
</feature>
<accession>A0A9R0DBR6</accession>
<feature type="compositionally biased region" description="Basic and acidic residues" evidence="1">
    <location>
        <begin position="1558"/>
        <end position="1572"/>
    </location>
</feature>
<evidence type="ECO:0000256" key="2">
    <source>
        <dbReference type="SAM" id="Phobius"/>
    </source>
</evidence>
<feature type="region of interest" description="Disordered" evidence="1">
    <location>
        <begin position="880"/>
        <end position="900"/>
    </location>
</feature>
<feature type="compositionally biased region" description="Polar residues" evidence="1">
    <location>
        <begin position="602"/>
        <end position="613"/>
    </location>
</feature>
<dbReference type="Proteomes" id="UP000829999">
    <property type="component" value="Chromosome 3"/>
</dbReference>
<keyword evidence="2" id="KW-0812">Transmembrane</keyword>
<reference evidence="4" key="1">
    <citation type="submission" date="2025-08" db="UniProtKB">
        <authorList>
            <consortium name="RefSeq"/>
        </authorList>
    </citation>
    <scope>IDENTIFICATION</scope>
    <source>
        <tissue evidence="4">Whole larval tissue</tissue>
    </source>
</reference>
<feature type="compositionally biased region" description="Basic and acidic residues" evidence="1">
    <location>
        <begin position="963"/>
        <end position="975"/>
    </location>
</feature>
<feature type="compositionally biased region" description="Polar residues" evidence="1">
    <location>
        <begin position="825"/>
        <end position="835"/>
    </location>
</feature>
<sequence>MLISKVPDNEEGKGEGVAVQAAATDSHHDYQTANELFEFMAKNQNFNTGDMDKLTTRDLVLLYKNIDLGTKLMSNANELGNRRPNQHVETVVYDEPESDGSDVSEIYSNEDLTNVYLINDEKLDLINTPSTAENTLCQKIGDLEMHTSGLTTEYDKHFLFKDTYINEQLKSMKFMNNASDTNTVLPASLLDYICCKRLEDNYNFYMDNIIRYVKHTIDQLKRISNGDYLTDRAKEKWLEGESAVEDHCHVNTKAVATSSSIPMHVERKIRRRESTWDDIVHSAVDIRSLTKILQKKIIVQVPKLICGSYKLLTKCCEDNVIIRCKKDKWPVEDATNAESQVDVVVQLQRSETGQVVSKISSIMILKTTPVVYDPLGQDIKPLPLPSNEPSNEVHCTETNAKIVELTPITYPMNESISHSTMSVKSECSVQIIENEIDETLVDVIDCGYSEHEGTESSKNSCYIISSDSSDALKEILDRKVKLAQREKCSDIYPDDLRFTIQKLTMQSALAEESGEDLSHSTKKKSPTRARVKSPYENQSLMMEEKKRKKLLEIRERREKKKMALAENCKVTKHRFAKGGAMPQSVSSVTKLSISNKSFYNSIYGQSNPDSGRQSKGRNQRGGKRNMLEIDIYERNQDTAPSTPERNSKKYTNRSYYLDETVTEMMHLNMKKNETEGKEVCSTSTSVISSDFRNNLNLLSQLIGPSETDLETVNNGVTQHKDNVSNAARGDEIAEKNNPEILLGSQTILNIVPSNSPIVDEHDNSDPKKLNTSVECRKSIDKIYTLMKKLENAQNINNDSKSQPSKSKYIANISEKSNVADGRTPSPYQTSDSGTSLKHRLTSSNPSSFSFGKSNTERLNVKSFMHQSETTPAIVPKVIISSKPAPKTDSEKTKKERKRLIPSPTIKIADNPLKAISQLLHEFENVQKIRQKSSTEQKSLKKMEVTSSDGKTGSRHSSFKRRSRLDQHNDTQPDRSVRIIVPKDKKPTRLIKEMEVPKIPYQQIPVEDKDKFQKKKILDLLDEAKEARGEAVRGPSKLNSRLNSLAQPKRSYVQAHSEEYQTKYGKTLMADRLQRLAASQTQSTLERSTASVNSRNRMKRGSEAMSTVSMKQSPLTVPPLERAFRTRHSSCSSPETKERLNHGVSPVRQSVVQEAPQTLKKKMVAVESYVKNHYGRATSATVGNESQSVRKSRVPLLPNDIDLASSTSSPNVGGSTELGSRLHHIINTIINPNTQGLEVLNECHETNSKISRDKANDYPVTKQVSRCEQVSSDSEYTIDVLDDNNVVTSVENLDKASENEKKQINTIEPDVTDNSLTPLKSVTELESLQNALCQHISVGAFQKRLRLKNLTLTPKQSVHPVIVLQSGDAGSLVVQTPLANSFKEAKENLSDLTLPVLSKPNLDWNFSNFPMQISTVGYAFPEYESRSLVKLFNKVSKKAKKVTDRDTDHGKQCCEPTVQVDVVPNTLVTVGISTTQVIKLDKKEEINQVNTRNTERLTIFNENETMKNTSHKDQTQATCDPSTDKKKDSDPVKNKQDRIKTMKNTSHKDQTQATCAPSPDKKKDSDPVKNKQDRIEYSTSLDILVGLLNEIQTITTCQTQITNHDKSHNENQHNKELETILNKAAVLENSIKSSPCDAMSFTSLDRLRQLESNASLYSFYLSDCEVYEKDLTSELMEMDTKTLLNAKRIFVDKQVGANLSNKELVNKCTSIPSEIFPPMNESSDLTNSLIEVLQKPSNQSVFSFEYHSIYSEGSSLTRDIFMDIPQIIVTRESNQSLALYEINNEPMEKPNENKLCRKKTESFQIETIKKRGKVKLNKGKFRLKTEFDPIMKMKRDILVTVYSILVFTVFAALSFPEMLYRV</sequence>
<gene>
    <name evidence="4" type="primary">LOC118274083</name>
</gene>
<name>A0A9R0DBR6_SPOFR</name>
<keyword evidence="3" id="KW-1185">Reference proteome</keyword>
<feature type="region of interest" description="Disordered" evidence="1">
    <location>
        <begin position="814"/>
        <end position="853"/>
    </location>
</feature>
<organism evidence="3 4">
    <name type="scientific">Spodoptera frugiperda</name>
    <name type="common">Fall armyworm</name>
    <dbReference type="NCBI Taxonomy" id="7108"/>
    <lineage>
        <taxon>Eukaryota</taxon>
        <taxon>Metazoa</taxon>
        <taxon>Ecdysozoa</taxon>
        <taxon>Arthropoda</taxon>
        <taxon>Hexapoda</taxon>
        <taxon>Insecta</taxon>
        <taxon>Pterygota</taxon>
        <taxon>Neoptera</taxon>
        <taxon>Endopterygota</taxon>
        <taxon>Lepidoptera</taxon>
        <taxon>Glossata</taxon>
        <taxon>Ditrysia</taxon>
        <taxon>Noctuoidea</taxon>
        <taxon>Noctuidae</taxon>
        <taxon>Amphipyrinae</taxon>
        <taxon>Spodoptera</taxon>
    </lineage>
</organism>
<dbReference type="RefSeq" id="XP_035447333.2">
    <property type="nucleotide sequence ID" value="XM_035591440.2"/>
</dbReference>
<feature type="region of interest" description="Disordered" evidence="1">
    <location>
        <begin position="929"/>
        <end position="975"/>
    </location>
</feature>
<dbReference type="OrthoDB" id="8300628at2759"/>
<feature type="region of interest" description="Disordered" evidence="1">
    <location>
        <begin position="1077"/>
        <end position="1113"/>
    </location>
</feature>
<feature type="compositionally biased region" description="Polar residues" evidence="1">
    <location>
        <begin position="1077"/>
        <end position="1094"/>
    </location>
</feature>
<evidence type="ECO:0000313" key="3">
    <source>
        <dbReference type="Proteomes" id="UP000829999"/>
    </source>
</evidence>
<feature type="transmembrane region" description="Helical" evidence="2">
    <location>
        <begin position="1836"/>
        <end position="1854"/>
    </location>
</feature>
<proteinExistence type="predicted"/>
<evidence type="ECO:0000256" key="1">
    <source>
        <dbReference type="SAM" id="MobiDB-lite"/>
    </source>
</evidence>
<feature type="compositionally biased region" description="Basic residues" evidence="1">
    <location>
        <begin position="614"/>
        <end position="623"/>
    </location>
</feature>
<keyword evidence="2" id="KW-0472">Membrane</keyword>
<feature type="region of interest" description="Disordered" evidence="1">
    <location>
        <begin position="602"/>
        <end position="649"/>
    </location>
</feature>
<feature type="region of interest" description="Disordered" evidence="1">
    <location>
        <begin position="1496"/>
        <end position="1572"/>
    </location>
</feature>
<feature type="compositionally biased region" description="Low complexity" evidence="1">
    <location>
        <begin position="842"/>
        <end position="853"/>
    </location>
</feature>
<feature type="compositionally biased region" description="Basic and acidic residues" evidence="1">
    <location>
        <begin position="625"/>
        <end position="636"/>
    </location>
</feature>
<feature type="compositionally biased region" description="Basic residues" evidence="1">
    <location>
        <begin position="952"/>
        <end position="962"/>
    </location>
</feature>
<keyword evidence="2" id="KW-1133">Transmembrane helix</keyword>
<feature type="compositionally biased region" description="Basic residues" evidence="1">
    <location>
        <begin position="520"/>
        <end position="531"/>
    </location>
</feature>
<protein>
    <submittedName>
        <fullName evidence="4">Uncharacterized protein LOC118274083 isoform X1</fullName>
    </submittedName>
</protein>
<feature type="compositionally biased region" description="Basic and acidic residues" evidence="1">
    <location>
        <begin position="929"/>
        <end position="943"/>
    </location>
</feature>
<dbReference type="GeneID" id="118274083"/>